<dbReference type="AlphaFoldDB" id="A0A9D3LT40"/>
<protein>
    <recommendedName>
        <fullName evidence="6">Ig-like domain-containing protein</fullName>
    </recommendedName>
</protein>
<sequence>AEPDGGGVVRAGPGGGRRAGRGLRAAVRRRRDRSGEEAGPGRRGPRPVPDEDGGRRPGDSGAYVCEAAQWILDPEGVWERIALRTMDLGTLTVQPLADTMTVATTPRGEVSLLAESPLSLTCEVGGVGAWSRTALQVQWMRRAGEGAGRVMEVARLSPDGVVTWGDDTSRGAGGAVEKVGEGRYSLRLFSAYPTDAGVYLCVVSVYAGNPSPGPATPPTVTRRSEGVSVRLQTKEVSVSTVAEIPPGPLLKRGSTVSVLCNVSVTTGGPFRVEVQWLMRREAPAGGAEGAEPLEVEEGGATRPLAALTHDGLARFYGNGSEVSVERLAAGCYRLRIHAAQPEDQGLYGCLAQVWAQDPGGAWRSTGARAESDRVRVYLYSRATDLLLIPLVVGVSSALFVGVFIVATVTCCFMNRLARQRSQK</sequence>
<dbReference type="InterPro" id="IPR051102">
    <property type="entry name" value="IgSF_V-set/TM_domain"/>
</dbReference>
<feature type="region of interest" description="Disordered" evidence="4">
    <location>
        <begin position="1"/>
        <end position="60"/>
    </location>
</feature>
<keyword evidence="5" id="KW-0472">Membrane</keyword>
<dbReference type="EMBL" id="JAFIRN010000014">
    <property type="protein sequence ID" value="KAG5836509.1"/>
    <property type="molecule type" value="Genomic_DNA"/>
</dbReference>
<feature type="non-terminal residue" evidence="7">
    <location>
        <position position="1"/>
    </location>
</feature>
<proteinExistence type="predicted"/>
<dbReference type="GO" id="GO:0016020">
    <property type="term" value="C:membrane"/>
    <property type="evidence" value="ECO:0007669"/>
    <property type="project" value="TreeGrafter"/>
</dbReference>
<feature type="transmembrane region" description="Helical" evidence="5">
    <location>
        <begin position="385"/>
        <end position="413"/>
    </location>
</feature>
<dbReference type="PANTHER" id="PTHR12207:SF33">
    <property type="entry name" value="IMMUNOGLOBULIN SUPERFAMILY MEMBER 8 PRECURSOR"/>
    <property type="match status" value="1"/>
</dbReference>
<evidence type="ECO:0000256" key="2">
    <source>
        <dbReference type="ARBA" id="ARBA00023157"/>
    </source>
</evidence>
<evidence type="ECO:0000259" key="6">
    <source>
        <dbReference type="PROSITE" id="PS50835"/>
    </source>
</evidence>
<reference evidence="7" key="1">
    <citation type="submission" date="2021-01" db="EMBL/GenBank/DDBJ databases">
        <title>A chromosome-scale assembly of European eel, Anguilla anguilla.</title>
        <authorList>
            <person name="Henkel C."/>
            <person name="Jong-Raadsen S.A."/>
            <person name="Dufour S."/>
            <person name="Weltzien F.-A."/>
            <person name="Palstra A.P."/>
            <person name="Pelster B."/>
            <person name="Spaink H.P."/>
            <person name="Van Den Thillart G.E."/>
            <person name="Jansen H."/>
            <person name="Zahm M."/>
            <person name="Klopp C."/>
            <person name="Cedric C."/>
            <person name="Louis A."/>
            <person name="Berthelot C."/>
            <person name="Parey E."/>
            <person name="Roest Crollius H."/>
            <person name="Montfort J."/>
            <person name="Robinson-Rechavi M."/>
            <person name="Bucao C."/>
            <person name="Bouchez O."/>
            <person name="Gislard M."/>
            <person name="Lluch J."/>
            <person name="Milhes M."/>
            <person name="Lampietro C."/>
            <person name="Lopez Roques C."/>
            <person name="Donnadieu C."/>
            <person name="Braasch I."/>
            <person name="Desvignes T."/>
            <person name="Postlethwait J."/>
            <person name="Bobe J."/>
            <person name="Guiguen Y."/>
            <person name="Dirks R."/>
        </authorList>
    </citation>
    <scope>NUCLEOTIDE SEQUENCE</scope>
    <source>
        <strain evidence="7">Tag_6206</strain>
        <tissue evidence="7">Liver</tissue>
    </source>
</reference>
<dbReference type="PANTHER" id="PTHR12207">
    <property type="entry name" value="V-SET AND TRANSMEMBRANE DOMAIN-CONTAINING PROTEIN"/>
    <property type="match status" value="1"/>
</dbReference>
<dbReference type="SMART" id="SM00409">
    <property type="entry name" value="IG"/>
    <property type="match status" value="2"/>
</dbReference>
<gene>
    <name evidence="7" type="ORF">ANANG_G00256070</name>
</gene>
<dbReference type="InterPro" id="IPR036179">
    <property type="entry name" value="Ig-like_dom_sf"/>
</dbReference>
<name>A0A9D3LT40_ANGAN</name>
<organism evidence="7 8">
    <name type="scientific">Anguilla anguilla</name>
    <name type="common">European freshwater eel</name>
    <name type="synonym">Muraena anguilla</name>
    <dbReference type="NCBI Taxonomy" id="7936"/>
    <lineage>
        <taxon>Eukaryota</taxon>
        <taxon>Metazoa</taxon>
        <taxon>Chordata</taxon>
        <taxon>Craniata</taxon>
        <taxon>Vertebrata</taxon>
        <taxon>Euteleostomi</taxon>
        <taxon>Actinopterygii</taxon>
        <taxon>Neopterygii</taxon>
        <taxon>Teleostei</taxon>
        <taxon>Anguilliformes</taxon>
        <taxon>Anguillidae</taxon>
        <taxon>Anguilla</taxon>
    </lineage>
</organism>
<dbReference type="InterPro" id="IPR003599">
    <property type="entry name" value="Ig_sub"/>
</dbReference>
<feature type="compositionally biased region" description="Basic and acidic residues" evidence="4">
    <location>
        <begin position="48"/>
        <end position="58"/>
    </location>
</feature>
<evidence type="ECO:0000313" key="7">
    <source>
        <dbReference type="EMBL" id="KAG5836509.1"/>
    </source>
</evidence>
<feature type="domain" description="Ig-like" evidence="6">
    <location>
        <begin position="239"/>
        <end position="352"/>
    </location>
</feature>
<feature type="domain" description="Ig-like" evidence="6">
    <location>
        <begin position="95"/>
        <end position="221"/>
    </location>
</feature>
<dbReference type="SUPFAM" id="SSF48726">
    <property type="entry name" value="Immunoglobulin"/>
    <property type="match status" value="2"/>
</dbReference>
<dbReference type="InterPro" id="IPR013783">
    <property type="entry name" value="Ig-like_fold"/>
</dbReference>
<evidence type="ECO:0000256" key="1">
    <source>
        <dbReference type="ARBA" id="ARBA00022729"/>
    </source>
</evidence>
<keyword evidence="2" id="KW-1015">Disulfide bond</keyword>
<dbReference type="InterPro" id="IPR007110">
    <property type="entry name" value="Ig-like_dom"/>
</dbReference>
<evidence type="ECO:0000256" key="5">
    <source>
        <dbReference type="SAM" id="Phobius"/>
    </source>
</evidence>
<keyword evidence="5" id="KW-0812">Transmembrane</keyword>
<dbReference type="PROSITE" id="PS50835">
    <property type="entry name" value="IG_LIKE"/>
    <property type="match status" value="2"/>
</dbReference>
<comment type="caution">
    <text evidence="7">The sequence shown here is derived from an EMBL/GenBank/DDBJ whole genome shotgun (WGS) entry which is preliminary data.</text>
</comment>
<keyword evidence="8" id="KW-1185">Reference proteome</keyword>
<accession>A0A9D3LT40</accession>
<feature type="compositionally biased region" description="Gly residues" evidence="4">
    <location>
        <begin position="1"/>
        <end position="17"/>
    </location>
</feature>
<feature type="compositionally biased region" description="Basic residues" evidence="4">
    <location>
        <begin position="18"/>
        <end position="32"/>
    </location>
</feature>
<keyword evidence="1" id="KW-0732">Signal</keyword>
<dbReference type="Gene3D" id="2.60.40.10">
    <property type="entry name" value="Immunoglobulins"/>
    <property type="match status" value="2"/>
</dbReference>
<keyword evidence="3" id="KW-0393">Immunoglobulin domain</keyword>
<dbReference type="Proteomes" id="UP001044222">
    <property type="component" value="Chromosome 14"/>
</dbReference>
<evidence type="ECO:0000256" key="4">
    <source>
        <dbReference type="SAM" id="MobiDB-lite"/>
    </source>
</evidence>
<keyword evidence="5" id="KW-1133">Transmembrane helix</keyword>
<evidence type="ECO:0000313" key="8">
    <source>
        <dbReference type="Proteomes" id="UP001044222"/>
    </source>
</evidence>
<evidence type="ECO:0000256" key="3">
    <source>
        <dbReference type="ARBA" id="ARBA00023319"/>
    </source>
</evidence>